<gene>
    <name evidence="2" type="ORF">IE37_01985</name>
</gene>
<keyword evidence="1" id="KW-0812">Transmembrane</keyword>
<dbReference type="AlphaFoldDB" id="A0A315XZY5"/>
<dbReference type="RefSeq" id="WP_109726749.1">
    <property type="nucleotide sequence ID" value="NZ_CAMOTJ010000116.1"/>
</dbReference>
<evidence type="ECO:0000313" key="3">
    <source>
        <dbReference type="Proteomes" id="UP000245720"/>
    </source>
</evidence>
<keyword evidence="1" id="KW-1133">Transmembrane helix</keyword>
<dbReference type="EMBL" id="QGDI01000007">
    <property type="protein sequence ID" value="PWJ12294.1"/>
    <property type="molecule type" value="Genomic_DNA"/>
</dbReference>
<proteinExistence type="predicted"/>
<evidence type="ECO:0000313" key="2">
    <source>
        <dbReference type="EMBL" id="PWJ12294.1"/>
    </source>
</evidence>
<reference evidence="2 3" key="1">
    <citation type="submission" date="2018-05" db="EMBL/GenBank/DDBJ databases">
        <title>The Hungate 1000. A catalogue of reference genomes from the rumen microbiome.</title>
        <authorList>
            <person name="Kelly W."/>
        </authorList>
    </citation>
    <scope>NUCLEOTIDE SEQUENCE [LARGE SCALE GENOMIC DNA]</scope>
    <source>
        <strain evidence="2 3">SAb67</strain>
    </source>
</reference>
<name>A0A315XZY5_RUMFL</name>
<organism evidence="2 3">
    <name type="scientific">Ruminococcus flavefaciens</name>
    <dbReference type="NCBI Taxonomy" id="1265"/>
    <lineage>
        <taxon>Bacteria</taxon>
        <taxon>Bacillati</taxon>
        <taxon>Bacillota</taxon>
        <taxon>Clostridia</taxon>
        <taxon>Eubacteriales</taxon>
        <taxon>Oscillospiraceae</taxon>
        <taxon>Ruminococcus</taxon>
    </lineage>
</organism>
<keyword evidence="1" id="KW-0472">Membrane</keyword>
<accession>A0A315XZY5</accession>
<evidence type="ECO:0000256" key="1">
    <source>
        <dbReference type="SAM" id="Phobius"/>
    </source>
</evidence>
<feature type="transmembrane region" description="Helical" evidence="1">
    <location>
        <begin position="7"/>
        <end position="25"/>
    </location>
</feature>
<protein>
    <submittedName>
        <fullName evidence="2">Uncharacterized protein</fullName>
    </submittedName>
</protein>
<sequence length="190" mass="21996">MNIIKKIIIAALLLNIVSLILLFFLEKAYIVKGIYLAYPICGILFSIAFLIILSIIKKMSSNNKFLMCFFIIGILFISLLFSFTLFEIRKQLINNEKYYKISVDGLADGDSLFVYEYNAMMENRGCLCIKINDYIYKKIPDTIYQIDSGYSLSKPDSLIIIYNSETKLLNMKYKTNENSDYIEKIITIDN</sequence>
<feature type="transmembrane region" description="Helical" evidence="1">
    <location>
        <begin position="65"/>
        <end position="86"/>
    </location>
</feature>
<feature type="transmembrane region" description="Helical" evidence="1">
    <location>
        <begin position="37"/>
        <end position="56"/>
    </location>
</feature>
<dbReference type="Proteomes" id="UP000245720">
    <property type="component" value="Unassembled WGS sequence"/>
</dbReference>
<comment type="caution">
    <text evidence="2">The sequence shown here is derived from an EMBL/GenBank/DDBJ whole genome shotgun (WGS) entry which is preliminary data.</text>
</comment>